<dbReference type="RefSeq" id="WP_272858215.1">
    <property type="nucleotide sequence ID" value="NZ_CP067134.1"/>
</dbReference>
<sequence>MGNVLFYHLTRSPAEQLLPVLIGKSLAAGWRVELRGADPDRMDWLDRQLWQGDGFLPHGLAGGPHDARQPVLLTLQGQEAANAPSCLMALHGVEVAAPEALRLDRVCILFDGGDSTAVARAREQWKALTAAGATAQYWSEEGGSWQRKR</sequence>
<proteinExistence type="predicted"/>
<dbReference type="InterPro" id="IPR036768">
    <property type="entry name" value="PolIII_chi_sf"/>
</dbReference>
<accession>A0ABY7SSZ3</accession>
<evidence type="ECO:0000313" key="1">
    <source>
        <dbReference type="EMBL" id="WCR10156.1"/>
    </source>
</evidence>
<gene>
    <name evidence="1" type="ORF">JHW45_13945</name>
</gene>
<dbReference type="Proteomes" id="UP001218412">
    <property type="component" value="Chromosome"/>
</dbReference>
<dbReference type="InterPro" id="IPR007459">
    <property type="entry name" value="DNA_pol3_chi"/>
</dbReference>
<evidence type="ECO:0000313" key="2">
    <source>
        <dbReference type="Proteomes" id="UP001218412"/>
    </source>
</evidence>
<name>A0ABY7SSZ3_9RHOB</name>
<organism evidence="1 2">
    <name type="scientific">Paracoccus stylophorae</name>
    <dbReference type="NCBI Taxonomy" id="659350"/>
    <lineage>
        <taxon>Bacteria</taxon>
        <taxon>Pseudomonadati</taxon>
        <taxon>Pseudomonadota</taxon>
        <taxon>Alphaproteobacteria</taxon>
        <taxon>Rhodobacterales</taxon>
        <taxon>Paracoccaceae</taxon>
        <taxon>Paracoccus</taxon>
    </lineage>
</organism>
<dbReference type="SUPFAM" id="SSF102400">
    <property type="entry name" value="DNA polymerase III chi subunit"/>
    <property type="match status" value="1"/>
</dbReference>
<reference evidence="1 2" key="1">
    <citation type="submission" date="2021-01" db="EMBL/GenBank/DDBJ databases">
        <title>Biogeographic distribution of Paracoccus.</title>
        <authorList>
            <person name="Hollensteiner J."/>
            <person name="Leineberger J."/>
            <person name="Brinkhoff T."/>
            <person name="Daniel R."/>
        </authorList>
    </citation>
    <scope>NUCLEOTIDE SEQUENCE [LARGE SCALE GENOMIC DNA]</scope>
    <source>
        <strain evidence="1 2">LMG25392</strain>
    </source>
</reference>
<dbReference type="EMBL" id="CP067134">
    <property type="protein sequence ID" value="WCR10156.1"/>
    <property type="molecule type" value="Genomic_DNA"/>
</dbReference>
<dbReference type="PANTHER" id="PTHR38767:SF1">
    <property type="entry name" value="DNA POLYMERASE III SUBUNIT CHI"/>
    <property type="match status" value="1"/>
</dbReference>
<dbReference type="Pfam" id="PF04364">
    <property type="entry name" value="DNA_pol3_chi"/>
    <property type="match status" value="1"/>
</dbReference>
<dbReference type="Gene3D" id="3.40.50.10110">
    <property type="entry name" value="DNA polymerase III subunit chi"/>
    <property type="match status" value="1"/>
</dbReference>
<protein>
    <submittedName>
        <fullName evidence="1">DNA polymerase III subunit chi</fullName>
    </submittedName>
</protein>
<dbReference type="PANTHER" id="PTHR38767">
    <property type="entry name" value="DNA POLYMERASE III SUBUNIT CHI"/>
    <property type="match status" value="1"/>
</dbReference>
<dbReference type="NCBIfam" id="NF004347">
    <property type="entry name" value="PRK05728.1-4"/>
    <property type="match status" value="1"/>
</dbReference>
<keyword evidence="2" id="KW-1185">Reference proteome</keyword>